<accession>A0A1L8XHG2</accession>
<comment type="caution">
    <text evidence="1">The sequence shown here is derived from an EMBL/GenBank/DDBJ whole genome shotgun (WGS) entry which is preliminary data.</text>
</comment>
<dbReference type="AlphaFoldDB" id="A0A1L8XHG2"/>
<dbReference type="GeneID" id="77487485"/>
<dbReference type="EMBL" id="BJUG01000022">
    <property type="protein sequence ID" value="GEK38264.1"/>
    <property type="molecule type" value="Genomic_DNA"/>
</dbReference>
<evidence type="ECO:0000313" key="1">
    <source>
        <dbReference type="EMBL" id="GEK38264.1"/>
    </source>
</evidence>
<dbReference type="Proteomes" id="UP000321361">
    <property type="component" value="Unassembled WGS sequence"/>
</dbReference>
<dbReference type="KEGG" id="eth:CK496_07510"/>
<sequence>MVEQRAKENKKKTRRLLILLLLLLVALGSFFSFYFFRETPKVISGLPDVEQNLEKMTDEEMLKFMQTEVDKDNFNINLKHEIAVSKETNVAQIAVKNKPTNAYSIQVAYLLKEGNEQVYKSGLIPANRQLMEAKLAKDLSKGSHEVTIVYTIYDDEKEINQSTIDGVLYVS</sequence>
<dbReference type="RefSeq" id="WP_071869441.1">
    <property type="nucleotide sequence ID" value="NZ_BJUG01000022.1"/>
</dbReference>
<protein>
    <submittedName>
        <fullName evidence="1">Uncharacterized protein</fullName>
    </submittedName>
</protein>
<name>A0A1L8XHG2_ENTTH</name>
<evidence type="ECO:0000313" key="2">
    <source>
        <dbReference type="Proteomes" id="UP000321361"/>
    </source>
</evidence>
<gene>
    <name evidence="1" type="ORF">ETH01_25510</name>
</gene>
<organism evidence="1 2">
    <name type="scientific">Enterococcus thailandicus</name>
    <dbReference type="NCBI Taxonomy" id="417368"/>
    <lineage>
        <taxon>Bacteria</taxon>
        <taxon>Bacillati</taxon>
        <taxon>Bacillota</taxon>
        <taxon>Bacilli</taxon>
        <taxon>Lactobacillales</taxon>
        <taxon>Enterococcaceae</taxon>
        <taxon>Enterococcus</taxon>
    </lineage>
</organism>
<proteinExistence type="predicted"/>
<reference evidence="1 2" key="1">
    <citation type="submission" date="2019-07" db="EMBL/GenBank/DDBJ databases">
        <title>Whole genome shotgun sequence of Enterococcus thailandicus NBRC 101867.</title>
        <authorList>
            <person name="Hosoyama A."/>
            <person name="Uohara A."/>
            <person name="Ohji S."/>
            <person name="Ichikawa N."/>
        </authorList>
    </citation>
    <scope>NUCLEOTIDE SEQUENCE [LARGE SCALE GENOMIC DNA]</scope>
    <source>
        <strain evidence="1 2">NBRC 101867</strain>
    </source>
</reference>